<keyword evidence="2" id="KW-1185">Reference proteome</keyword>
<protein>
    <submittedName>
        <fullName evidence="1">Uncharacterized protein</fullName>
    </submittedName>
</protein>
<proteinExistence type="predicted"/>
<comment type="caution">
    <text evidence="1">The sequence shown here is derived from an EMBL/GenBank/DDBJ whole genome shotgun (WGS) entry which is preliminary data.</text>
</comment>
<evidence type="ECO:0000313" key="1">
    <source>
        <dbReference type="EMBL" id="KAH6928346.1"/>
    </source>
</evidence>
<evidence type="ECO:0000313" key="2">
    <source>
        <dbReference type="Proteomes" id="UP000821845"/>
    </source>
</evidence>
<accession>A0ACB7S2P8</accession>
<sequence>MASQRIGLFMAMAKVAALLPKLLGNMAPALFLLGVSLPPPVLPPLLLGGLLPPRLRIRRLEWLRAFTDAGRSTGPALAPALLGAALVRGAGIAGSSPVSRSLGSPVPIDGALETFDVQQLDEAAEDANREPVSLPVPSPACGNCGAGGESQPSKPELRCSTKQRQPPDRY</sequence>
<dbReference type="EMBL" id="CM023486">
    <property type="protein sequence ID" value="KAH6928346.1"/>
    <property type="molecule type" value="Genomic_DNA"/>
</dbReference>
<gene>
    <name evidence="1" type="ORF">HPB50_014902</name>
</gene>
<reference evidence="1" key="1">
    <citation type="submission" date="2020-05" db="EMBL/GenBank/DDBJ databases">
        <title>Large-scale comparative analyses of tick genomes elucidate their genetic diversity and vector capacities.</title>
        <authorList>
            <person name="Jia N."/>
            <person name="Wang J."/>
            <person name="Shi W."/>
            <person name="Du L."/>
            <person name="Sun Y."/>
            <person name="Zhan W."/>
            <person name="Jiang J."/>
            <person name="Wang Q."/>
            <person name="Zhang B."/>
            <person name="Ji P."/>
            <person name="Sakyi L.B."/>
            <person name="Cui X."/>
            <person name="Yuan T."/>
            <person name="Jiang B."/>
            <person name="Yang W."/>
            <person name="Lam T.T.-Y."/>
            <person name="Chang Q."/>
            <person name="Ding S."/>
            <person name="Wang X."/>
            <person name="Zhu J."/>
            <person name="Ruan X."/>
            <person name="Zhao L."/>
            <person name="Wei J."/>
            <person name="Que T."/>
            <person name="Du C."/>
            <person name="Cheng J."/>
            <person name="Dai P."/>
            <person name="Han X."/>
            <person name="Huang E."/>
            <person name="Gao Y."/>
            <person name="Liu J."/>
            <person name="Shao H."/>
            <person name="Ye R."/>
            <person name="Li L."/>
            <person name="Wei W."/>
            <person name="Wang X."/>
            <person name="Wang C."/>
            <person name="Yang T."/>
            <person name="Huo Q."/>
            <person name="Li W."/>
            <person name="Guo W."/>
            <person name="Chen H."/>
            <person name="Zhou L."/>
            <person name="Ni X."/>
            <person name="Tian J."/>
            <person name="Zhou Y."/>
            <person name="Sheng Y."/>
            <person name="Liu T."/>
            <person name="Pan Y."/>
            <person name="Xia L."/>
            <person name="Li J."/>
            <person name="Zhao F."/>
            <person name="Cao W."/>
        </authorList>
    </citation>
    <scope>NUCLEOTIDE SEQUENCE</scope>
    <source>
        <strain evidence="1">Hyas-2018</strain>
    </source>
</reference>
<name>A0ACB7S2P8_HYAAI</name>
<organism evidence="1 2">
    <name type="scientific">Hyalomma asiaticum</name>
    <name type="common">Tick</name>
    <dbReference type="NCBI Taxonomy" id="266040"/>
    <lineage>
        <taxon>Eukaryota</taxon>
        <taxon>Metazoa</taxon>
        <taxon>Ecdysozoa</taxon>
        <taxon>Arthropoda</taxon>
        <taxon>Chelicerata</taxon>
        <taxon>Arachnida</taxon>
        <taxon>Acari</taxon>
        <taxon>Parasitiformes</taxon>
        <taxon>Ixodida</taxon>
        <taxon>Ixodoidea</taxon>
        <taxon>Ixodidae</taxon>
        <taxon>Hyalomminae</taxon>
        <taxon>Hyalomma</taxon>
    </lineage>
</organism>
<dbReference type="Proteomes" id="UP000821845">
    <property type="component" value="Chromosome 6"/>
</dbReference>